<proteinExistence type="predicted"/>
<name>A0ABS8TD76_DATST</name>
<evidence type="ECO:0000313" key="1">
    <source>
        <dbReference type="EMBL" id="MCD7468951.1"/>
    </source>
</evidence>
<organism evidence="1 2">
    <name type="scientific">Datura stramonium</name>
    <name type="common">Jimsonweed</name>
    <name type="synonym">Common thornapple</name>
    <dbReference type="NCBI Taxonomy" id="4076"/>
    <lineage>
        <taxon>Eukaryota</taxon>
        <taxon>Viridiplantae</taxon>
        <taxon>Streptophyta</taxon>
        <taxon>Embryophyta</taxon>
        <taxon>Tracheophyta</taxon>
        <taxon>Spermatophyta</taxon>
        <taxon>Magnoliopsida</taxon>
        <taxon>eudicotyledons</taxon>
        <taxon>Gunneridae</taxon>
        <taxon>Pentapetalae</taxon>
        <taxon>asterids</taxon>
        <taxon>lamiids</taxon>
        <taxon>Solanales</taxon>
        <taxon>Solanaceae</taxon>
        <taxon>Solanoideae</taxon>
        <taxon>Datureae</taxon>
        <taxon>Datura</taxon>
    </lineage>
</organism>
<keyword evidence="2" id="KW-1185">Reference proteome</keyword>
<sequence>MGKKPIDSYSPKNIESKWKKSIISDSPQKCNNNDLQRKAKEISSSKPSKINQVFDFEDEIDHATDERPKMTWTCESLIIEQVGNEELVYGLPKLKLIDRKICDACGERKASLFLVQAQEESEHL</sequence>
<reference evidence="1 2" key="1">
    <citation type="journal article" date="2021" name="BMC Genomics">
        <title>Datura genome reveals duplications of psychoactive alkaloid biosynthetic genes and high mutation rate following tissue culture.</title>
        <authorList>
            <person name="Rajewski A."/>
            <person name="Carter-House D."/>
            <person name="Stajich J."/>
            <person name="Litt A."/>
        </authorList>
    </citation>
    <scope>NUCLEOTIDE SEQUENCE [LARGE SCALE GENOMIC DNA]</scope>
    <source>
        <strain evidence="1">AR-01</strain>
    </source>
</reference>
<evidence type="ECO:0000313" key="2">
    <source>
        <dbReference type="Proteomes" id="UP000823775"/>
    </source>
</evidence>
<gene>
    <name evidence="1" type="ORF">HAX54_007511</name>
</gene>
<dbReference type="EMBL" id="JACEIK010001386">
    <property type="protein sequence ID" value="MCD7468951.1"/>
    <property type="molecule type" value="Genomic_DNA"/>
</dbReference>
<accession>A0ABS8TD76</accession>
<comment type="caution">
    <text evidence="1">The sequence shown here is derived from an EMBL/GenBank/DDBJ whole genome shotgun (WGS) entry which is preliminary data.</text>
</comment>
<dbReference type="Proteomes" id="UP000823775">
    <property type="component" value="Unassembled WGS sequence"/>
</dbReference>
<protein>
    <submittedName>
        <fullName evidence="1">Uncharacterized protein</fullName>
    </submittedName>
</protein>